<evidence type="ECO:0000313" key="2">
    <source>
        <dbReference type="Proteomes" id="UP001372526"/>
    </source>
</evidence>
<organism evidence="1 2">
    <name type="scientific">Bacillus bruguierae</name>
    <dbReference type="NCBI Taxonomy" id="3127667"/>
    <lineage>
        <taxon>Bacteria</taxon>
        <taxon>Bacillati</taxon>
        <taxon>Bacillota</taxon>
        <taxon>Bacilli</taxon>
        <taxon>Bacillales</taxon>
        <taxon>Bacillaceae</taxon>
        <taxon>Bacillus</taxon>
    </lineage>
</organism>
<dbReference type="Proteomes" id="UP001372526">
    <property type="component" value="Unassembled WGS sequence"/>
</dbReference>
<sequence>MLDFTWKVFSKTGSIETYLLLKEMEKNVEDEMQQHEEIQVELDSPIS</sequence>
<comment type="caution">
    <text evidence="1">The sequence shown here is derived from an EMBL/GenBank/DDBJ whole genome shotgun (WGS) entry which is preliminary data.</text>
</comment>
<evidence type="ECO:0000313" key="1">
    <source>
        <dbReference type="EMBL" id="MEI4800252.1"/>
    </source>
</evidence>
<dbReference type="Pfam" id="PF14006">
    <property type="entry name" value="YqzL"/>
    <property type="match status" value="1"/>
</dbReference>
<accession>A0ABU8FC49</accession>
<protein>
    <submittedName>
        <fullName evidence="1">YqzL family protein</fullName>
    </submittedName>
</protein>
<dbReference type="EMBL" id="JBAWSX010000001">
    <property type="protein sequence ID" value="MEI4800252.1"/>
    <property type="molecule type" value="Genomic_DNA"/>
</dbReference>
<proteinExistence type="predicted"/>
<gene>
    <name evidence="1" type="ORF">WAZ07_02730</name>
</gene>
<keyword evidence="2" id="KW-1185">Reference proteome</keyword>
<dbReference type="RefSeq" id="WP_090916686.1">
    <property type="nucleotide sequence ID" value="NZ_JBAWSX010000001.1"/>
</dbReference>
<reference evidence="1 2" key="1">
    <citation type="submission" date="2024-01" db="EMBL/GenBank/DDBJ databases">
        <title>Seven novel Bacillus-like species.</title>
        <authorList>
            <person name="Liu G."/>
        </authorList>
    </citation>
    <scope>NUCLEOTIDE SEQUENCE [LARGE SCALE GENOMIC DNA]</scope>
    <source>
        <strain evidence="1 2">FJAT-51639</strain>
    </source>
</reference>
<dbReference type="InterPro" id="IPR025617">
    <property type="entry name" value="YqzL"/>
</dbReference>
<name>A0ABU8FC49_9BACI</name>